<accession>A0A8E0S0G1</accession>
<gene>
    <name evidence="4" type="ORF">FBUS_10451</name>
</gene>
<feature type="coiled-coil region" evidence="2">
    <location>
        <begin position="1747"/>
        <end position="1802"/>
    </location>
</feature>
<comment type="caution">
    <text evidence="4">The sequence shown here is derived from an EMBL/GenBank/DDBJ whole genome shotgun (WGS) entry which is preliminary data.</text>
</comment>
<evidence type="ECO:0000256" key="1">
    <source>
        <dbReference type="ARBA" id="ARBA00023054"/>
    </source>
</evidence>
<proteinExistence type="predicted"/>
<feature type="coiled-coil region" evidence="2">
    <location>
        <begin position="1429"/>
        <end position="1544"/>
    </location>
</feature>
<feature type="coiled-coil region" evidence="2">
    <location>
        <begin position="146"/>
        <end position="173"/>
    </location>
</feature>
<feature type="coiled-coil region" evidence="2">
    <location>
        <begin position="880"/>
        <end position="928"/>
    </location>
</feature>
<feature type="compositionally biased region" description="Basic and acidic residues" evidence="3">
    <location>
        <begin position="37"/>
        <end position="48"/>
    </location>
</feature>
<dbReference type="PANTHER" id="PTHR23160:SF19">
    <property type="entry name" value="MYOSIN HEAVY CHAIN-RELATED PROTEIN"/>
    <property type="match status" value="1"/>
</dbReference>
<keyword evidence="1 2" id="KW-0175">Coiled coil</keyword>
<sequence>MDDQDDSSQASADRRREYSQMLNAVKELGRFIFPGEYSREQTGAKDDSTSASQYAPRKRGPGKYIPLATLSPLAELESHVDPEGVGLNVASSSDEFQLSSHSECRLPENLENEVCRLNTELSQRNHLIQYLARQLRDFCQANDRLFADYESQEENLTSQLRTLRARLADATETLRRSTVKSWRETSESGHLTSSVDVQNAPLAIALLEFAGELQIRLISYNRNLIGDDTRTMANAAANLLTSRTSVCPSEWTELSRHLFQSILGFIESTLKQDSLQRDTEFDELESRANRAEAEVFRLNALVGELRQEIQALNATLSQPSVFRKQHPKESQYHVEELTSSDDTVALCLSSTGSPGPWPRESVSLHASAIPSSPVSELFPGSGQMDHSLQQPQQHEAHVYLHTPTSPDLVPVVLDDQKRQFDLKNLIERLQRILITRKSELNHLETLNCRAEMEKFVWKQTEVDLLSDVCEYLISKQKLELHTHLTQLSTTVQCSTEPTDRYGLYQSHVDSPNKLEVERSRSMPHSIGAEQRGNMPLLTNVQRLDPVQRLQSLLHRVHCMNEGLDRLQTVLDSATLPASGITLDDVISQLELETEKLLGTMGRSVDRSSILDSQTNIEHSVRIRLFEPDQLSPHDVHKLQFSGENLTEDSLAKCRLNANTLQNVRRNLTHIRSVQNGLVNLIHDFTSSIGTHINELKLAIQTVPCRVELTKSSSNIKMQSTSVQTLDYLEDENLPTSTARGIRAQVGVQTKHALLVDSSLSVEVLEDEILVTSTSTGSQLQNGSSKHVKRLGSIGLRSELESLRGELNAANNEIGSLTSYLTEIHQQLKQAIPPDEKSMVRDLWSELDFSAVPEFVQWYIRWCQTTLSNYMTQIDRGNSAYNQLVHELNAARDHLRSVEESCRTSESNRTELEQEVTRLRRHLNRQKDLYRATGARASVEAELEAQTVALLSTETPSQRQEVTETFQAGESLSRHEYSAIITQLRTELIMEKRSRTEITYRLQQALDAARHELETSQTYVQQLTSEKSLQNQQMVELENRIDQLQRQLAVKGSVGERMKEVEPPLHTQGPSYIMVDEFQATRERLLCTEKYLSSVQQQLKEVSEAKSHLESRILQLENEAKTLQALKLDAQQRDLVRVNTEEQFRILQQTAQQLERELSTLRRETEESNTQVQLLTQHKADLTQQLACEIQKQAQMDTEVTRLQQVNEQLTTQMNNACSNLSKTLQQMMELSARSEGLESQKSHLESELSLLADQLAQQTHNHETLRAEFDAMQQSYRIGRFELEQRCEDLVTQLNVLKTVNSELELKLSKKDNAPIDNSTLNAASNNDVRREEQLSLLRIQLEEAQKANAQIKERVAVLEKDAQTLQRTQEDLRLSEVARLNAESELREMRDKTLALQTELCSVQASLEQSTGEIENSSRIRCELAQKLLIYEDRVQKKELEISQLRETTENLRSELEKTNSELRCSMHKVSELKHRSELLESGKSRLEMELKSVSEQLAEERMSCNLVRNELSLTQQSYQSTRNELERRCAELTARVEQLESVNRSCSLRQTEISVACESHGDSCPHVVEVGALNIRNQNLLEENSLLSKHLNEALDKCAAMLENLRHRDINVSELNDLVASLNEAVNISPRHWTSSEQQTDTPYSEVIEPSVTKRASGEFALRSEIEIGDSVKRVKDEFAKISSALLKTQKPAVMDNTAQTFDRPTMLVTNQLEYASPIVCGNCLTWEKTRDALQGTVDMFVQKHRDSEKQAEILKSELRQLKKELSQAIESLGAERKRCAESEEKVVMLTKLYSELKEEFADRLENSVAEATKELEYRLNAMLVERDQALDNLKLMRAEIESRSPLTPADSQFGKVRTELDKSDICDLQSASDVKFEDHDKPCESLRLECDTDSLQAQKEPAQFVFDEPCVGPLGMGVVSTSELPSAMTTRSGPEVTPASPIYSDTSRSAITPRISPSAQVAELSAQCTALSLMLSQRESELRDLKYLVAAKGFVMDELRSGLQPEIESSLVGVETEWSHALDTSSLYSLQRQNVSTFTGPEHLTVYTQTEYEFPTSVNMEDLLAELDESRETIKNLQHALHETHLKCLDLSKELSESKTDRSNSEFKNESLTESRLPASGRGLKNARVIDDTGYFNETLHASSGQQSGVVTVDRNVCSSNLEFYCSPVKIRLFDLTQAIALQRSALLRILDTFMAHDEETLSMPRTVDPIESRIEYPWLNEASLGFMGTVHRVLDALNLEVNRLVQVTDRLNASCLKRYQQLTAAAADTEHRLVEMAEQRDILRRQLEALLEPPQRHPQHITSIDGKLPKVIDAALFVDSSHFILGDVKTLIDAATMCESSVDFREPTVRGQEQLRDPISSMIAESSDLTRTAPKPPKHLRDQWLLEENRLKSVVEELQNNCIDLQRQLTEQICQRKAVEEHCAAMKDELHSVRTNLTARLEEYNQLTTSCDTLQRQLEEKVTEYNNLRSEFDFYRIAGTARMHPSNSVAVQSEKTDEDLTPSTLHVQVTETGDYIHKFKAVDEKSSQTYPSALSIYAQTTETTGSDTSIVSPVAPTLSVEDEPPVSEDPKLSQPMLSSVHLQIGQGPTNEPALETSAEVESINMPTMTAAKDKEHEMLIHKGMEIAPPRPPRDIRETIERDAIPQLDIEQSYPSILSANEDDVCRSAIPEINKEHPFSVEMEKDEKFTHLKAELERITIQNATLNLVISETQNKLAKSEEKVVMLTKLYSELKEEFADRLENSVAEAT</sequence>
<reference evidence="4" key="1">
    <citation type="submission" date="2019-05" db="EMBL/GenBank/DDBJ databases">
        <title>Annotation for the trematode Fasciolopsis buski.</title>
        <authorList>
            <person name="Choi Y.-J."/>
        </authorList>
    </citation>
    <scope>NUCLEOTIDE SEQUENCE</scope>
    <source>
        <strain evidence="4">HT</strain>
        <tissue evidence="4">Whole worm</tissue>
    </source>
</reference>
<evidence type="ECO:0000256" key="3">
    <source>
        <dbReference type="SAM" id="MobiDB-lite"/>
    </source>
</evidence>
<feature type="coiled-coil region" evidence="2">
    <location>
        <begin position="1019"/>
        <end position="1053"/>
    </location>
</feature>
<dbReference type="OrthoDB" id="6257945at2759"/>
<feature type="non-terminal residue" evidence="4">
    <location>
        <position position="1"/>
    </location>
</feature>
<evidence type="ECO:0000313" key="4">
    <source>
        <dbReference type="EMBL" id="KAA0194524.1"/>
    </source>
</evidence>
<dbReference type="EMBL" id="LUCM01004331">
    <property type="protein sequence ID" value="KAA0194524.1"/>
    <property type="molecule type" value="Genomic_DNA"/>
</dbReference>
<feature type="coiled-coil region" evidence="2">
    <location>
        <begin position="1220"/>
        <end position="1254"/>
    </location>
</feature>
<organism evidence="4 5">
    <name type="scientific">Fasciolopsis buskii</name>
    <dbReference type="NCBI Taxonomy" id="27845"/>
    <lineage>
        <taxon>Eukaryota</taxon>
        <taxon>Metazoa</taxon>
        <taxon>Spiralia</taxon>
        <taxon>Lophotrochozoa</taxon>
        <taxon>Platyhelminthes</taxon>
        <taxon>Trematoda</taxon>
        <taxon>Digenea</taxon>
        <taxon>Plagiorchiida</taxon>
        <taxon>Echinostomata</taxon>
        <taxon>Echinostomatoidea</taxon>
        <taxon>Fasciolidae</taxon>
        <taxon>Fasciolopsis</taxon>
    </lineage>
</organism>
<feature type="coiled-coil region" evidence="2">
    <location>
        <begin position="2385"/>
        <end position="2419"/>
    </location>
</feature>
<feature type="coiled-coil region" evidence="2">
    <location>
        <begin position="2448"/>
        <end position="2475"/>
    </location>
</feature>
<feature type="region of interest" description="Disordered" evidence="3">
    <location>
        <begin position="2102"/>
        <end position="2121"/>
    </location>
</feature>
<feature type="coiled-coil region" evidence="2">
    <location>
        <begin position="1335"/>
        <end position="1400"/>
    </location>
</feature>
<feature type="coiled-coil region" evidence="2">
    <location>
        <begin position="281"/>
        <end position="308"/>
    </location>
</feature>
<evidence type="ECO:0000313" key="5">
    <source>
        <dbReference type="Proteomes" id="UP000728185"/>
    </source>
</evidence>
<protein>
    <submittedName>
        <fullName evidence="4">Uncharacterized protein</fullName>
    </submittedName>
</protein>
<name>A0A8E0S0G1_9TREM</name>
<feature type="coiled-coil region" evidence="2">
    <location>
        <begin position="2706"/>
        <end position="2740"/>
    </location>
</feature>
<keyword evidence="5" id="KW-1185">Reference proteome</keyword>
<evidence type="ECO:0000256" key="2">
    <source>
        <dbReference type="SAM" id="Coils"/>
    </source>
</evidence>
<dbReference type="Proteomes" id="UP000728185">
    <property type="component" value="Unassembled WGS sequence"/>
</dbReference>
<feature type="region of interest" description="Disordered" evidence="3">
    <location>
        <begin position="36"/>
        <end position="62"/>
    </location>
</feature>
<dbReference type="PANTHER" id="PTHR23160">
    <property type="entry name" value="SYNAPTONEMAL COMPLEX PROTEIN-RELATED"/>
    <property type="match status" value="1"/>
</dbReference>
<feature type="region of interest" description="Disordered" evidence="3">
    <location>
        <begin position="1929"/>
        <end position="1951"/>
    </location>
</feature>
<feature type="compositionally biased region" description="Basic and acidic residues" evidence="3">
    <location>
        <begin position="2102"/>
        <end position="2116"/>
    </location>
</feature>
<feature type="coiled-coil region" evidence="2">
    <location>
        <begin position="2263"/>
        <end position="2290"/>
    </location>
</feature>
<feature type="coiled-coil region" evidence="2">
    <location>
        <begin position="1091"/>
        <end position="1170"/>
    </location>
</feature>